<reference evidence="2" key="1">
    <citation type="journal article" date="2015" name="Nat. Genet.">
        <title>The genome and transcriptome of the zoonotic hookworm Ancylostoma ceylanicum identify infection-specific gene families.</title>
        <authorList>
            <person name="Schwarz E.M."/>
            <person name="Hu Y."/>
            <person name="Antoshechkin I."/>
            <person name="Miller M.M."/>
            <person name="Sternberg P.W."/>
            <person name="Aroian R.V."/>
        </authorList>
    </citation>
    <scope>NUCLEOTIDE SEQUENCE</scope>
    <source>
        <strain evidence="2">HY135</strain>
    </source>
</reference>
<protein>
    <submittedName>
        <fullName evidence="1">Uncharacterized protein</fullName>
    </submittedName>
</protein>
<proteinExistence type="predicted"/>
<dbReference type="EMBL" id="JARK01001344">
    <property type="protein sequence ID" value="EYC27744.1"/>
    <property type="molecule type" value="Genomic_DNA"/>
</dbReference>
<comment type="caution">
    <text evidence="1">The sequence shown here is derived from an EMBL/GenBank/DDBJ whole genome shotgun (WGS) entry which is preliminary data.</text>
</comment>
<name>A0A016VJF4_9BILA</name>
<keyword evidence="2" id="KW-1185">Reference proteome</keyword>
<dbReference type="Proteomes" id="UP000024635">
    <property type="component" value="Unassembled WGS sequence"/>
</dbReference>
<accession>A0A016VJF4</accession>
<sequence>MVRTPEEDLEDYIWGRCKEQDYLERVVKCDEFISGNILRRVSQIDESLNRQLRKGVEENLSRLLEQTTALEALDCTQRNVHTEMNDVYENCDRCSSLERLFSWWPRSKRLQSQKSPRSRHASQSQGCCVATTSHFASHGTHAAALRLGCVGLHGDCRRLHRGDLENT</sequence>
<organism evidence="1 2">
    <name type="scientific">Ancylostoma ceylanicum</name>
    <dbReference type="NCBI Taxonomy" id="53326"/>
    <lineage>
        <taxon>Eukaryota</taxon>
        <taxon>Metazoa</taxon>
        <taxon>Ecdysozoa</taxon>
        <taxon>Nematoda</taxon>
        <taxon>Chromadorea</taxon>
        <taxon>Rhabditida</taxon>
        <taxon>Rhabditina</taxon>
        <taxon>Rhabditomorpha</taxon>
        <taxon>Strongyloidea</taxon>
        <taxon>Ancylostomatidae</taxon>
        <taxon>Ancylostomatinae</taxon>
        <taxon>Ancylostoma</taxon>
    </lineage>
</organism>
<evidence type="ECO:0000313" key="1">
    <source>
        <dbReference type="EMBL" id="EYC27744.1"/>
    </source>
</evidence>
<dbReference type="OrthoDB" id="18786at2759"/>
<evidence type="ECO:0000313" key="2">
    <source>
        <dbReference type="Proteomes" id="UP000024635"/>
    </source>
</evidence>
<gene>
    <name evidence="1" type="primary">Acey_s0008.g157</name>
    <name evidence="1" type="ORF">Y032_0008g157</name>
</gene>
<dbReference type="AlphaFoldDB" id="A0A016VJF4"/>
<dbReference type="STRING" id="53326.A0A016VJF4"/>